<keyword evidence="3 4" id="KW-0408">Iron</keyword>
<dbReference type="AlphaFoldDB" id="A0A917QD98"/>
<dbReference type="Pfam" id="PF13442">
    <property type="entry name" value="Cytochrome_CBB3"/>
    <property type="match status" value="1"/>
</dbReference>
<organism evidence="6 7">
    <name type="scientific">Salinarimonas ramus</name>
    <dbReference type="NCBI Taxonomy" id="690164"/>
    <lineage>
        <taxon>Bacteria</taxon>
        <taxon>Pseudomonadati</taxon>
        <taxon>Pseudomonadota</taxon>
        <taxon>Alphaproteobacteria</taxon>
        <taxon>Hyphomicrobiales</taxon>
        <taxon>Salinarimonadaceae</taxon>
        <taxon>Salinarimonas</taxon>
    </lineage>
</organism>
<reference evidence="6 7" key="1">
    <citation type="journal article" date="2014" name="Int. J. Syst. Evol. Microbiol.">
        <title>Complete genome sequence of Corynebacterium casei LMG S-19264T (=DSM 44701T), isolated from a smear-ripened cheese.</title>
        <authorList>
            <consortium name="US DOE Joint Genome Institute (JGI-PGF)"/>
            <person name="Walter F."/>
            <person name="Albersmeier A."/>
            <person name="Kalinowski J."/>
            <person name="Ruckert C."/>
        </authorList>
    </citation>
    <scope>NUCLEOTIDE SEQUENCE [LARGE SCALE GENOMIC DNA]</scope>
    <source>
        <strain evidence="6 7">CGMCC 1.9161</strain>
    </source>
</reference>
<evidence type="ECO:0000256" key="2">
    <source>
        <dbReference type="ARBA" id="ARBA00022723"/>
    </source>
</evidence>
<evidence type="ECO:0000313" key="7">
    <source>
        <dbReference type="Proteomes" id="UP000600449"/>
    </source>
</evidence>
<feature type="domain" description="Cytochrome c" evidence="5">
    <location>
        <begin position="91"/>
        <end position="179"/>
    </location>
</feature>
<evidence type="ECO:0000256" key="3">
    <source>
        <dbReference type="ARBA" id="ARBA00023004"/>
    </source>
</evidence>
<dbReference type="Gene3D" id="1.10.760.10">
    <property type="entry name" value="Cytochrome c-like domain"/>
    <property type="match status" value="1"/>
</dbReference>
<dbReference type="GO" id="GO:0020037">
    <property type="term" value="F:heme binding"/>
    <property type="evidence" value="ECO:0007669"/>
    <property type="project" value="InterPro"/>
</dbReference>
<dbReference type="GO" id="GO:0046872">
    <property type="term" value="F:metal ion binding"/>
    <property type="evidence" value="ECO:0007669"/>
    <property type="project" value="UniProtKB-KW"/>
</dbReference>
<dbReference type="EMBL" id="BMMF01000011">
    <property type="protein sequence ID" value="GGK44521.1"/>
    <property type="molecule type" value="Genomic_DNA"/>
</dbReference>
<sequence>MSKSREAPASARPLILAALAAGAIVAAGALLPTSGRATEATGAIRTAATTDGAHPDLPTGLGLGRAAAPEEIAGWDIDVRPDGIGLPEGRGSVLEGEEIYVMQCAVCHGDFGESAGRWPMLAGGSGTLDSHDPVKTVGSYWPYASTLIDYIYRAMPYGNAQSLSANELYAVSAYVLYLNDVILDEDFELSHENYADIRLENEANFFPDDREAAEAHFWREPCMESCLPGTAEITMRARALDVTPEPGQGPTVD</sequence>
<evidence type="ECO:0000256" key="4">
    <source>
        <dbReference type="PROSITE-ProRule" id="PRU00433"/>
    </source>
</evidence>
<dbReference type="SUPFAM" id="SSF46626">
    <property type="entry name" value="Cytochrome c"/>
    <property type="match status" value="1"/>
</dbReference>
<protein>
    <recommendedName>
        <fullName evidence="5">Cytochrome c domain-containing protein</fullName>
    </recommendedName>
</protein>
<dbReference type="InterPro" id="IPR036909">
    <property type="entry name" value="Cyt_c-like_dom_sf"/>
</dbReference>
<dbReference type="GO" id="GO:0009055">
    <property type="term" value="F:electron transfer activity"/>
    <property type="evidence" value="ECO:0007669"/>
    <property type="project" value="InterPro"/>
</dbReference>
<evidence type="ECO:0000313" key="6">
    <source>
        <dbReference type="EMBL" id="GGK44521.1"/>
    </source>
</evidence>
<accession>A0A917QD98</accession>
<dbReference type="PANTHER" id="PTHR35008:SF8">
    <property type="entry name" value="ALCOHOL DEHYDROGENASE CYTOCHROME C SUBUNIT"/>
    <property type="match status" value="1"/>
</dbReference>
<gene>
    <name evidence="6" type="ORF">GCM10011322_34610</name>
</gene>
<dbReference type="InterPro" id="IPR009056">
    <property type="entry name" value="Cyt_c-like_dom"/>
</dbReference>
<dbReference type="PROSITE" id="PS51007">
    <property type="entry name" value="CYTC"/>
    <property type="match status" value="1"/>
</dbReference>
<dbReference type="PANTHER" id="PTHR35008">
    <property type="entry name" value="BLL4482 PROTEIN-RELATED"/>
    <property type="match status" value="1"/>
</dbReference>
<evidence type="ECO:0000259" key="5">
    <source>
        <dbReference type="PROSITE" id="PS51007"/>
    </source>
</evidence>
<keyword evidence="2 4" id="KW-0479">Metal-binding</keyword>
<comment type="caution">
    <text evidence="6">The sequence shown here is derived from an EMBL/GenBank/DDBJ whole genome shotgun (WGS) entry which is preliminary data.</text>
</comment>
<dbReference type="Proteomes" id="UP000600449">
    <property type="component" value="Unassembled WGS sequence"/>
</dbReference>
<dbReference type="InterPro" id="IPR051459">
    <property type="entry name" value="Cytochrome_c-type_DH"/>
</dbReference>
<keyword evidence="1 4" id="KW-0349">Heme</keyword>
<proteinExistence type="predicted"/>
<keyword evidence="7" id="KW-1185">Reference proteome</keyword>
<dbReference type="RefSeq" id="WP_188914516.1">
    <property type="nucleotide sequence ID" value="NZ_BMMF01000011.1"/>
</dbReference>
<evidence type="ECO:0000256" key="1">
    <source>
        <dbReference type="ARBA" id="ARBA00022617"/>
    </source>
</evidence>
<name>A0A917QD98_9HYPH</name>